<proteinExistence type="predicted"/>
<dbReference type="Proteomes" id="UP000652847">
    <property type="component" value="Unassembled WGS sequence"/>
</dbReference>
<evidence type="ECO:0000313" key="2">
    <source>
        <dbReference type="EMBL" id="MBC5649961.1"/>
    </source>
</evidence>
<dbReference type="AlphaFoldDB" id="A0A8I0A9V9"/>
<organism evidence="2 3">
    <name type="scientific">Blautia segnis</name>
    <dbReference type="NCBI Taxonomy" id="2763030"/>
    <lineage>
        <taxon>Bacteria</taxon>
        <taxon>Bacillati</taxon>
        <taxon>Bacillota</taxon>
        <taxon>Clostridia</taxon>
        <taxon>Lachnospirales</taxon>
        <taxon>Lachnospiraceae</taxon>
        <taxon>Blautia</taxon>
    </lineage>
</organism>
<reference evidence="2 3" key="1">
    <citation type="submission" date="2020-08" db="EMBL/GenBank/DDBJ databases">
        <title>Genome public.</title>
        <authorList>
            <person name="Liu C."/>
            <person name="Sun Q."/>
        </authorList>
    </citation>
    <scope>NUCLEOTIDE SEQUENCE [LARGE SCALE GENOMIC DNA]</scope>
    <source>
        <strain evidence="2 3">BX17</strain>
    </source>
</reference>
<keyword evidence="3" id="KW-1185">Reference proteome</keyword>
<keyword evidence="1" id="KW-0812">Transmembrane</keyword>
<keyword evidence="1" id="KW-1133">Transmembrane helix</keyword>
<accession>A0A8I0A9V9</accession>
<comment type="caution">
    <text evidence="2">The sequence shown here is derived from an EMBL/GenBank/DDBJ whole genome shotgun (WGS) entry which is preliminary data.</text>
</comment>
<gene>
    <name evidence="2" type="ORF">H8S54_02190</name>
</gene>
<dbReference type="RefSeq" id="WP_186900810.1">
    <property type="nucleotide sequence ID" value="NZ_JACOOT010000005.1"/>
</dbReference>
<evidence type="ECO:0000256" key="1">
    <source>
        <dbReference type="SAM" id="Phobius"/>
    </source>
</evidence>
<evidence type="ECO:0000313" key="3">
    <source>
        <dbReference type="Proteomes" id="UP000652847"/>
    </source>
</evidence>
<name>A0A8I0A9V9_9FIRM</name>
<sequence length="191" mass="23107">MKIIAKRRLYNDLLICAAFVCLIIITPPISLKNPSTIMSFISILFLLIFEILPHLRVIELTQDRCIVHWFGIKKIYRWEELEKIIYSSIKVSRLEKLEGLFFFSDMMGKNKNSISPMRVYVSLSIFKQFYIIFDNEVQKKQIMQLLKEWEVEVTIDKKFAQQKEYERVVAEKTQMREERKRLYEDRKKRKR</sequence>
<keyword evidence="1" id="KW-0472">Membrane</keyword>
<dbReference type="EMBL" id="JACOOT010000005">
    <property type="protein sequence ID" value="MBC5649961.1"/>
    <property type="molecule type" value="Genomic_DNA"/>
</dbReference>
<protein>
    <submittedName>
        <fullName evidence="2">Uncharacterized protein</fullName>
    </submittedName>
</protein>
<feature type="transmembrane region" description="Helical" evidence="1">
    <location>
        <begin position="37"/>
        <end position="55"/>
    </location>
</feature>
<feature type="transmembrane region" description="Helical" evidence="1">
    <location>
        <begin position="12"/>
        <end position="31"/>
    </location>
</feature>